<dbReference type="Gene3D" id="1.20.1260.10">
    <property type="match status" value="1"/>
</dbReference>
<dbReference type="GO" id="GO:0010124">
    <property type="term" value="P:phenylacetate catabolic process"/>
    <property type="evidence" value="ECO:0007669"/>
    <property type="project" value="InterPro"/>
</dbReference>
<dbReference type="Pfam" id="PF05138">
    <property type="entry name" value="PaaA_PaaC"/>
    <property type="match status" value="1"/>
</dbReference>
<dbReference type="InterPro" id="IPR007814">
    <property type="entry name" value="PaaA_PaaC"/>
</dbReference>
<dbReference type="InterPro" id="IPR011882">
    <property type="entry name" value="PaaC"/>
</dbReference>
<dbReference type="RefSeq" id="WP_094251644.1">
    <property type="nucleotide sequence ID" value="NZ_JBHLXL010000001.1"/>
</dbReference>
<evidence type="ECO:0000313" key="1">
    <source>
        <dbReference type="EMBL" id="OYD59682.1"/>
    </source>
</evidence>
<accession>A0A235FEP3</accession>
<sequence>MTTPSEKGALIELLYQLADDDFILAYRGSEWLGLAPHIEEDVAFSSINQDMMGHANLYYRLLEQLGEGKADEIAHLRAPSKFRNAVLLEEVNGPGTYLEKPDYDWAFAVVRNYFYSVHKQIRLDSLRHSDFEPLAEAARKIMTEQYYHLMHWELWFKQLVTSTDEAKSRMNAAIEKVWRDFGGVLTLGPAYAEMVKANFIDDENVLKQRWMKRIEAVFNETGLPFSGEPRMERGNGRKGEHTPDLTQALATLSEVYATNPQTGW</sequence>
<dbReference type="InterPro" id="IPR012347">
    <property type="entry name" value="Ferritin-like"/>
</dbReference>
<dbReference type="EMBL" id="NOII01000001">
    <property type="protein sequence ID" value="OYD59682.1"/>
    <property type="molecule type" value="Genomic_DNA"/>
</dbReference>
<reference evidence="1 2" key="1">
    <citation type="submission" date="2017-07" db="EMBL/GenBank/DDBJ databases">
        <title>Fictibacillus sp. nov. GDSW-R2A3 Genome sequencing and assembly.</title>
        <authorList>
            <person name="Mayilraj S."/>
        </authorList>
    </citation>
    <scope>NUCLEOTIDE SEQUENCE [LARGE SCALE GENOMIC DNA]</scope>
    <source>
        <strain evidence="1 2">GDSW-R2A3</strain>
    </source>
</reference>
<keyword evidence="2" id="KW-1185">Reference proteome</keyword>
<dbReference type="AlphaFoldDB" id="A0A235FEP3"/>
<evidence type="ECO:0000313" key="2">
    <source>
        <dbReference type="Proteomes" id="UP000215059"/>
    </source>
</evidence>
<dbReference type="SUPFAM" id="SSF47240">
    <property type="entry name" value="Ferritin-like"/>
    <property type="match status" value="1"/>
</dbReference>
<proteinExistence type="predicted"/>
<dbReference type="OrthoDB" id="9789947at2"/>
<protein>
    <submittedName>
        <fullName evidence="1">Phenylacetate-CoA oxygenase subunit PaaI</fullName>
    </submittedName>
</protein>
<dbReference type="Proteomes" id="UP000215059">
    <property type="component" value="Unassembled WGS sequence"/>
</dbReference>
<dbReference type="PANTHER" id="PTHR30458:SF0">
    <property type="entry name" value="1,2-PHENYLACETYL-COA EPOXIDASE, SUBUNIT C"/>
    <property type="match status" value="1"/>
</dbReference>
<dbReference type="NCBIfam" id="TIGR02158">
    <property type="entry name" value="PA_CoA_Oxy3"/>
    <property type="match status" value="1"/>
</dbReference>
<organism evidence="1 2">
    <name type="scientific">Fictibacillus aquaticus</name>
    <dbReference type="NCBI Taxonomy" id="2021314"/>
    <lineage>
        <taxon>Bacteria</taxon>
        <taxon>Bacillati</taxon>
        <taxon>Bacillota</taxon>
        <taxon>Bacilli</taxon>
        <taxon>Bacillales</taxon>
        <taxon>Fictibacillaceae</taxon>
        <taxon>Fictibacillus</taxon>
    </lineage>
</organism>
<dbReference type="InterPro" id="IPR009078">
    <property type="entry name" value="Ferritin-like_SF"/>
</dbReference>
<dbReference type="PANTHER" id="PTHR30458">
    <property type="entry name" value="PHENYLACETIC ACID DEGRADATION PROTEIN PAA"/>
    <property type="match status" value="1"/>
</dbReference>
<name>A0A235FEP3_9BACL</name>
<comment type="caution">
    <text evidence="1">The sequence shown here is derived from an EMBL/GenBank/DDBJ whole genome shotgun (WGS) entry which is preliminary data.</text>
</comment>
<gene>
    <name evidence="1" type="primary">paaI</name>
    <name evidence="1" type="ORF">CGZ90_07290</name>
</gene>
<dbReference type="InterPro" id="IPR052703">
    <property type="entry name" value="Aromatic_CoA_ox/epox"/>
</dbReference>
<dbReference type="PIRSF" id="PIRSF037834">
    <property type="entry name" value="PA_CoA_Oase3"/>
    <property type="match status" value="1"/>
</dbReference>
<dbReference type="GO" id="GO:0005829">
    <property type="term" value="C:cytosol"/>
    <property type="evidence" value="ECO:0007669"/>
    <property type="project" value="TreeGrafter"/>
</dbReference>